<comment type="similarity">
    <text evidence="1">Belongs to the ATP-dependent AMP-binding enzyme family.</text>
</comment>
<dbReference type="EMBL" id="FOFS01000016">
    <property type="protein sequence ID" value="SER11106.1"/>
    <property type="molecule type" value="Genomic_DNA"/>
</dbReference>
<dbReference type="InterPro" id="IPR000873">
    <property type="entry name" value="AMP-dep_synth/lig_dom"/>
</dbReference>
<dbReference type="Pfam" id="PF13193">
    <property type="entry name" value="AMP-binding_C"/>
    <property type="match status" value="1"/>
</dbReference>
<dbReference type="PANTHER" id="PTHR43201">
    <property type="entry name" value="ACYL-COA SYNTHETASE"/>
    <property type="match status" value="1"/>
</dbReference>
<protein>
    <submittedName>
        <fullName evidence="5">Acyl-CoA synthetase (AMP-forming)/AMP-acid ligase II</fullName>
    </submittedName>
</protein>
<proteinExistence type="inferred from homology"/>
<dbReference type="STRING" id="489703.SAMN04488038_11643"/>
<accession>A0A1H9LI56</accession>
<dbReference type="Gene3D" id="2.30.38.10">
    <property type="entry name" value="Luciferase, Domain 3"/>
    <property type="match status" value="1"/>
</dbReference>
<dbReference type="AlphaFoldDB" id="A0A1H9LI56"/>
<sequence length="543" mass="58092">MRKLDWDTLSRQIAPVPDLSCASIDETILDKARRWAQRDPQRCAIRDSAGACRSYAELLADAECLAASLWALGLRPGDVLSFQLPNWSEAAVINLAACIGGWVCNPIVPIYRDAEVAVTLADCQSRICFVPGQWRGYDYAAMAERISAELPELRAIVRVRDPRGGGLSYEALLEQGRGLAPPSPERCADAVKLIMYTSGTTGRAKGVLHSHRSLPAAVLRAATRWGLGQGDRVLMPSPVTHVTGYCCGLEMPFELGTQTVLMERWDAAEAVELTHALRIDATVGATPFLKELLEQAEAAGSSLPSLRVFACGGAAVPPDLVRRANATLAGRTFRVYGMTEAPLITFGIAADADAELAAVTDGCVNGYALRIEDPVAGGAAAPGTEGEILVRGAGLFLGYADPAQTAEAVTDDGYLRTGDLGVCGEHDTLTITGRKKDLIIRGGENISAKEIEDVLHRHPDIVEAAVVAMPDHRLGEAVCAYVIAREGTAPTLDEICRVVQEAGLARQKCPERLQRVEALPRTPSGKIRKDILRRWIAEAGGGC</sequence>
<dbReference type="InterPro" id="IPR045851">
    <property type="entry name" value="AMP-bd_C_sf"/>
</dbReference>
<evidence type="ECO:0000256" key="1">
    <source>
        <dbReference type="ARBA" id="ARBA00006432"/>
    </source>
</evidence>
<evidence type="ECO:0000313" key="6">
    <source>
        <dbReference type="Proteomes" id="UP000199233"/>
    </source>
</evidence>
<keyword evidence="6" id="KW-1185">Reference proteome</keyword>
<dbReference type="Gene3D" id="3.40.50.980">
    <property type="match status" value="2"/>
</dbReference>
<feature type="domain" description="AMP-dependent synthetase/ligase" evidence="3">
    <location>
        <begin position="33"/>
        <end position="399"/>
    </location>
</feature>
<keyword evidence="2 5" id="KW-0436">Ligase</keyword>
<dbReference type="FunFam" id="3.30.300.30:FF:000008">
    <property type="entry name" value="2,3-dihydroxybenzoate-AMP ligase"/>
    <property type="match status" value="1"/>
</dbReference>
<dbReference type="OrthoDB" id="9803968at2"/>
<dbReference type="SUPFAM" id="SSF56801">
    <property type="entry name" value="Acetyl-CoA synthetase-like"/>
    <property type="match status" value="1"/>
</dbReference>
<name>A0A1H9LI56_9GAMM</name>
<dbReference type="Pfam" id="PF00501">
    <property type="entry name" value="AMP-binding"/>
    <property type="match status" value="1"/>
</dbReference>
<dbReference type="Proteomes" id="UP000199233">
    <property type="component" value="Unassembled WGS sequence"/>
</dbReference>
<reference evidence="5 6" key="1">
    <citation type="submission" date="2016-10" db="EMBL/GenBank/DDBJ databases">
        <authorList>
            <person name="de Groot N.N."/>
        </authorList>
    </citation>
    <scope>NUCLEOTIDE SEQUENCE [LARGE SCALE GENOMIC DNA]</scope>
    <source>
        <strain evidence="5 6">DSM 25927</strain>
    </source>
</reference>
<dbReference type="PROSITE" id="PS00455">
    <property type="entry name" value="AMP_BINDING"/>
    <property type="match status" value="1"/>
</dbReference>
<dbReference type="GO" id="GO:0031956">
    <property type="term" value="F:medium-chain fatty acid-CoA ligase activity"/>
    <property type="evidence" value="ECO:0007669"/>
    <property type="project" value="TreeGrafter"/>
</dbReference>
<evidence type="ECO:0000259" key="3">
    <source>
        <dbReference type="Pfam" id="PF00501"/>
    </source>
</evidence>
<evidence type="ECO:0000256" key="2">
    <source>
        <dbReference type="ARBA" id="ARBA00022598"/>
    </source>
</evidence>
<feature type="domain" description="AMP-binding enzyme C-terminal" evidence="4">
    <location>
        <begin position="450"/>
        <end position="526"/>
    </location>
</feature>
<dbReference type="InterPro" id="IPR025110">
    <property type="entry name" value="AMP-bd_C"/>
</dbReference>
<evidence type="ECO:0000259" key="4">
    <source>
        <dbReference type="Pfam" id="PF13193"/>
    </source>
</evidence>
<evidence type="ECO:0000313" key="5">
    <source>
        <dbReference type="EMBL" id="SER11106.1"/>
    </source>
</evidence>
<gene>
    <name evidence="5" type="ORF">SAMN04488038_11643</name>
</gene>
<dbReference type="PANTHER" id="PTHR43201:SF5">
    <property type="entry name" value="MEDIUM-CHAIN ACYL-COA LIGASE ACSF2, MITOCHONDRIAL"/>
    <property type="match status" value="1"/>
</dbReference>
<organism evidence="5 6">
    <name type="scientific">Solimonas aquatica</name>
    <dbReference type="NCBI Taxonomy" id="489703"/>
    <lineage>
        <taxon>Bacteria</taxon>
        <taxon>Pseudomonadati</taxon>
        <taxon>Pseudomonadota</taxon>
        <taxon>Gammaproteobacteria</taxon>
        <taxon>Nevskiales</taxon>
        <taxon>Nevskiaceae</taxon>
        <taxon>Solimonas</taxon>
    </lineage>
</organism>
<dbReference type="InterPro" id="IPR020845">
    <property type="entry name" value="AMP-binding_CS"/>
</dbReference>
<dbReference type="RefSeq" id="WP_093289170.1">
    <property type="nucleotide sequence ID" value="NZ_FOFS01000016.1"/>
</dbReference>
<dbReference type="Gene3D" id="3.30.300.30">
    <property type="match status" value="1"/>
</dbReference>
<dbReference type="GO" id="GO:0006631">
    <property type="term" value="P:fatty acid metabolic process"/>
    <property type="evidence" value="ECO:0007669"/>
    <property type="project" value="TreeGrafter"/>
</dbReference>